<dbReference type="OrthoDB" id="9995764at2759"/>
<dbReference type="EMBL" id="JAIZAY010000021">
    <property type="protein sequence ID" value="KAJ8022031.1"/>
    <property type="molecule type" value="Genomic_DNA"/>
</dbReference>
<gene>
    <name evidence="2" type="ORF">HOLleu_39405</name>
</gene>
<organism evidence="2 3">
    <name type="scientific">Holothuria leucospilota</name>
    <name type="common">Black long sea cucumber</name>
    <name type="synonym">Mertensiothuria leucospilota</name>
    <dbReference type="NCBI Taxonomy" id="206669"/>
    <lineage>
        <taxon>Eukaryota</taxon>
        <taxon>Metazoa</taxon>
        <taxon>Echinodermata</taxon>
        <taxon>Eleutherozoa</taxon>
        <taxon>Echinozoa</taxon>
        <taxon>Holothuroidea</taxon>
        <taxon>Aspidochirotacea</taxon>
        <taxon>Aspidochirotida</taxon>
        <taxon>Holothuriidae</taxon>
        <taxon>Holothuria</taxon>
    </lineage>
</organism>
<dbReference type="Proteomes" id="UP001152320">
    <property type="component" value="Chromosome 21"/>
</dbReference>
<reference evidence="2" key="1">
    <citation type="submission" date="2021-10" db="EMBL/GenBank/DDBJ databases">
        <title>Tropical sea cucumber genome reveals ecological adaptation and Cuvierian tubules defense mechanism.</title>
        <authorList>
            <person name="Chen T."/>
        </authorList>
    </citation>
    <scope>NUCLEOTIDE SEQUENCE</scope>
    <source>
        <strain evidence="2">Nanhai2018</strain>
        <tissue evidence="2">Muscle</tissue>
    </source>
</reference>
<dbReference type="AlphaFoldDB" id="A0A9Q0YIB6"/>
<evidence type="ECO:0000313" key="2">
    <source>
        <dbReference type="EMBL" id="KAJ8022031.1"/>
    </source>
</evidence>
<accession>A0A9Q0YIB6</accession>
<feature type="region of interest" description="Disordered" evidence="1">
    <location>
        <begin position="30"/>
        <end position="58"/>
    </location>
</feature>
<sequence>MSWTLAKDLERRGAEFDIVNKLLNQHASIEYKPDSSLGEMSKEDLLGEPRQGEKEQEK</sequence>
<evidence type="ECO:0000256" key="1">
    <source>
        <dbReference type="SAM" id="MobiDB-lite"/>
    </source>
</evidence>
<proteinExistence type="predicted"/>
<keyword evidence="3" id="KW-1185">Reference proteome</keyword>
<name>A0A9Q0YIB6_HOLLE</name>
<protein>
    <submittedName>
        <fullName evidence="2">Uncharacterized protein</fullName>
    </submittedName>
</protein>
<comment type="caution">
    <text evidence="2">The sequence shown here is derived from an EMBL/GenBank/DDBJ whole genome shotgun (WGS) entry which is preliminary data.</text>
</comment>
<feature type="compositionally biased region" description="Basic and acidic residues" evidence="1">
    <location>
        <begin position="40"/>
        <end position="58"/>
    </location>
</feature>
<evidence type="ECO:0000313" key="3">
    <source>
        <dbReference type="Proteomes" id="UP001152320"/>
    </source>
</evidence>